<feature type="binding site" evidence="8">
    <location>
        <position position="155"/>
    </location>
    <ligand>
        <name>(R)-pantoate</name>
        <dbReference type="ChEBI" id="CHEBI:15980"/>
    </ligand>
</feature>
<dbReference type="Gene3D" id="3.40.50.620">
    <property type="entry name" value="HUPs"/>
    <property type="match status" value="1"/>
</dbReference>
<keyword evidence="6 8" id="KW-0067">ATP-binding</keyword>
<organism evidence="9 10">
    <name type="scientific">Pseudohongiella spirulinae</name>
    <dbReference type="NCBI Taxonomy" id="1249552"/>
    <lineage>
        <taxon>Bacteria</taxon>
        <taxon>Pseudomonadati</taxon>
        <taxon>Pseudomonadota</taxon>
        <taxon>Gammaproteobacteria</taxon>
        <taxon>Pseudomonadales</taxon>
        <taxon>Pseudohongiellaceae</taxon>
        <taxon>Pseudohongiella</taxon>
    </lineage>
</organism>
<dbReference type="EC" id="6.3.2.1" evidence="8"/>
<evidence type="ECO:0000256" key="6">
    <source>
        <dbReference type="ARBA" id="ARBA00022840"/>
    </source>
</evidence>
<evidence type="ECO:0000256" key="8">
    <source>
        <dbReference type="HAMAP-Rule" id="MF_00158"/>
    </source>
</evidence>
<evidence type="ECO:0000256" key="2">
    <source>
        <dbReference type="ARBA" id="ARBA00009256"/>
    </source>
</evidence>
<dbReference type="STRING" id="1249552.PS2015_2361"/>
<feature type="binding site" evidence="8">
    <location>
        <begin position="149"/>
        <end position="152"/>
    </location>
    <ligand>
        <name>ATP</name>
        <dbReference type="ChEBI" id="CHEBI:30616"/>
    </ligand>
</feature>
<keyword evidence="4 8" id="KW-0566">Pantothenate biosynthesis</keyword>
<reference evidence="9 10" key="1">
    <citation type="submission" date="2015-11" db="EMBL/GenBank/DDBJ databases">
        <authorList>
            <person name="Zhang Y."/>
            <person name="Guo Z."/>
        </authorList>
    </citation>
    <scope>NUCLEOTIDE SEQUENCE [LARGE SCALE GENOMIC DNA]</scope>
    <source>
        <strain evidence="9 10">KCTC 32221</strain>
    </source>
</reference>
<dbReference type="HAMAP" id="MF_00158">
    <property type="entry name" value="PanC"/>
    <property type="match status" value="1"/>
</dbReference>
<dbReference type="GO" id="GO:0004592">
    <property type="term" value="F:pantoate-beta-alanine ligase activity"/>
    <property type="evidence" value="ECO:0007669"/>
    <property type="project" value="UniProtKB-UniRule"/>
</dbReference>
<gene>
    <name evidence="8" type="primary">panC</name>
    <name evidence="9" type="ORF">PS2015_2361</name>
</gene>
<dbReference type="PANTHER" id="PTHR21299:SF1">
    <property type="entry name" value="PANTOATE--BETA-ALANINE LIGASE"/>
    <property type="match status" value="1"/>
</dbReference>
<dbReference type="GO" id="GO:0005524">
    <property type="term" value="F:ATP binding"/>
    <property type="evidence" value="ECO:0007669"/>
    <property type="project" value="UniProtKB-KW"/>
</dbReference>
<dbReference type="RefSeq" id="WP_058022430.1">
    <property type="nucleotide sequence ID" value="NZ_CP013189.1"/>
</dbReference>
<comment type="miscellaneous">
    <text evidence="8">The reaction proceeds by a bi uni uni bi ping pong mechanism.</text>
</comment>
<dbReference type="SUPFAM" id="SSF52374">
    <property type="entry name" value="Nucleotidylyl transferase"/>
    <property type="match status" value="1"/>
</dbReference>
<feature type="binding site" evidence="8">
    <location>
        <position position="61"/>
    </location>
    <ligand>
        <name>beta-alanine</name>
        <dbReference type="ChEBI" id="CHEBI:57966"/>
    </ligand>
</feature>
<proteinExistence type="inferred from homology"/>
<sequence>MQICFTTESLRQALNGERHKGNTIAVVPTMGNLHAGHIKLVHTANELADITVATIFVNPMQFGRNEDLDKYPRTPDADINKLTQAGCDYLFTPPVSEIYPDGLDRHTVVTVPGISERYCGASRPGHFDGVATVVSKLFNLVQPDHAVFGLKDYQQFQVIRKMTLDLRFPITLTGVATEREPSGLAMSSRNGYLSSDEKITAAQLYRTLQDTAKNVAATGNHFRQLESDAVRQLQKEGLRPDYFSICDAHTLEPADDDTHRHPGQKLVILAAAYIGNTRLIDNLELTLTA</sequence>
<feature type="active site" description="Proton donor" evidence="8">
    <location>
        <position position="37"/>
    </location>
</feature>
<dbReference type="InterPro" id="IPR003721">
    <property type="entry name" value="Pantoate_ligase"/>
</dbReference>
<evidence type="ECO:0000313" key="9">
    <source>
        <dbReference type="EMBL" id="ALO46995.1"/>
    </source>
</evidence>
<comment type="function">
    <text evidence="8">Catalyzes the condensation of pantoate with beta-alanine in an ATP-dependent reaction via a pantoyl-adenylate intermediate.</text>
</comment>
<dbReference type="Proteomes" id="UP000065641">
    <property type="component" value="Chromosome"/>
</dbReference>
<comment type="subcellular location">
    <subcellularLocation>
        <location evidence="8">Cytoplasm</location>
    </subcellularLocation>
</comment>
<dbReference type="GO" id="GO:0015940">
    <property type="term" value="P:pantothenate biosynthetic process"/>
    <property type="evidence" value="ECO:0007669"/>
    <property type="project" value="UniProtKB-UniRule"/>
</dbReference>
<feature type="binding site" evidence="8">
    <location>
        <begin position="30"/>
        <end position="37"/>
    </location>
    <ligand>
        <name>ATP</name>
        <dbReference type="ChEBI" id="CHEBI:30616"/>
    </ligand>
</feature>
<dbReference type="FunFam" id="3.40.50.620:FF:000013">
    <property type="entry name" value="Pantothenate synthetase"/>
    <property type="match status" value="1"/>
</dbReference>
<comment type="similarity">
    <text evidence="2 8">Belongs to the pantothenate synthetase family.</text>
</comment>
<dbReference type="Pfam" id="PF02569">
    <property type="entry name" value="Pantoate_ligase"/>
    <property type="match status" value="1"/>
</dbReference>
<feature type="binding site" evidence="8">
    <location>
        <begin position="186"/>
        <end position="189"/>
    </location>
    <ligand>
        <name>ATP</name>
        <dbReference type="ChEBI" id="CHEBI:30616"/>
    </ligand>
</feature>
<evidence type="ECO:0000256" key="7">
    <source>
        <dbReference type="ARBA" id="ARBA00048258"/>
    </source>
</evidence>
<dbReference type="AlphaFoldDB" id="A0A0S2KFU7"/>
<keyword evidence="3 8" id="KW-0436">Ligase</keyword>
<accession>A0A0S2KFU7</accession>
<comment type="subunit">
    <text evidence="8">Homodimer.</text>
</comment>
<name>A0A0S2KFU7_9GAMM</name>
<dbReference type="OrthoDB" id="9773087at2"/>
<evidence type="ECO:0000313" key="10">
    <source>
        <dbReference type="Proteomes" id="UP000065641"/>
    </source>
</evidence>
<comment type="catalytic activity">
    <reaction evidence="7 8">
        <text>(R)-pantoate + beta-alanine + ATP = (R)-pantothenate + AMP + diphosphate + H(+)</text>
        <dbReference type="Rhea" id="RHEA:10912"/>
        <dbReference type="ChEBI" id="CHEBI:15378"/>
        <dbReference type="ChEBI" id="CHEBI:15980"/>
        <dbReference type="ChEBI" id="CHEBI:29032"/>
        <dbReference type="ChEBI" id="CHEBI:30616"/>
        <dbReference type="ChEBI" id="CHEBI:33019"/>
        <dbReference type="ChEBI" id="CHEBI:57966"/>
        <dbReference type="ChEBI" id="CHEBI:456215"/>
        <dbReference type="EC" id="6.3.2.1"/>
    </reaction>
</comment>
<dbReference type="NCBIfam" id="TIGR00018">
    <property type="entry name" value="panC"/>
    <property type="match status" value="1"/>
</dbReference>
<evidence type="ECO:0000256" key="5">
    <source>
        <dbReference type="ARBA" id="ARBA00022741"/>
    </source>
</evidence>
<keyword evidence="10" id="KW-1185">Reference proteome</keyword>
<evidence type="ECO:0000256" key="3">
    <source>
        <dbReference type="ARBA" id="ARBA00022598"/>
    </source>
</evidence>
<feature type="binding site" evidence="8">
    <location>
        <position position="61"/>
    </location>
    <ligand>
        <name>(R)-pantoate</name>
        <dbReference type="ChEBI" id="CHEBI:15980"/>
    </ligand>
</feature>
<dbReference type="InterPro" id="IPR004821">
    <property type="entry name" value="Cyt_trans-like"/>
</dbReference>
<dbReference type="InterPro" id="IPR014729">
    <property type="entry name" value="Rossmann-like_a/b/a_fold"/>
</dbReference>
<dbReference type="CDD" id="cd00560">
    <property type="entry name" value="PanC"/>
    <property type="match status" value="1"/>
</dbReference>
<dbReference type="PATRIC" id="fig|1249552.3.peg.2375"/>
<comment type="pathway">
    <text evidence="1 8">Cofactor biosynthesis; (R)-pantothenate biosynthesis; (R)-pantothenate from (R)-pantoate and beta-alanine: step 1/1.</text>
</comment>
<keyword evidence="5 8" id="KW-0547">Nucleotide-binding</keyword>
<dbReference type="Gene3D" id="3.30.1300.10">
    <property type="entry name" value="Pantoate-beta-alanine ligase, C-terminal domain"/>
    <property type="match status" value="1"/>
</dbReference>
<dbReference type="InterPro" id="IPR042176">
    <property type="entry name" value="Pantoate_ligase_C"/>
</dbReference>
<dbReference type="PANTHER" id="PTHR21299">
    <property type="entry name" value="CYTIDYLATE KINASE/PANTOATE-BETA-ALANINE LIGASE"/>
    <property type="match status" value="1"/>
</dbReference>
<dbReference type="EMBL" id="CP013189">
    <property type="protein sequence ID" value="ALO46995.1"/>
    <property type="molecule type" value="Genomic_DNA"/>
</dbReference>
<protein>
    <recommendedName>
        <fullName evidence="8">Pantothenate synthetase</fullName>
        <shortName evidence="8">PS</shortName>
        <ecNumber evidence="8">6.3.2.1</ecNumber>
    </recommendedName>
    <alternativeName>
        <fullName evidence="8">Pantoate--beta-alanine ligase</fullName>
    </alternativeName>
    <alternativeName>
        <fullName evidence="8">Pantoate-activating enzyme</fullName>
    </alternativeName>
</protein>
<keyword evidence="8" id="KW-0963">Cytoplasm</keyword>
<evidence type="ECO:0000256" key="1">
    <source>
        <dbReference type="ARBA" id="ARBA00004990"/>
    </source>
</evidence>
<dbReference type="KEGG" id="pspi:PS2015_2361"/>
<dbReference type="NCBIfam" id="TIGR00125">
    <property type="entry name" value="cyt_tran_rel"/>
    <property type="match status" value="1"/>
</dbReference>
<dbReference type="UniPathway" id="UPA00028">
    <property type="reaction ID" value="UER00005"/>
</dbReference>
<dbReference type="GO" id="GO:0005829">
    <property type="term" value="C:cytosol"/>
    <property type="evidence" value="ECO:0007669"/>
    <property type="project" value="TreeGrafter"/>
</dbReference>
<evidence type="ECO:0000256" key="4">
    <source>
        <dbReference type="ARBA" id="ARBA00022655"/>
    </source>
</evidence>
<comment type="caution">
    <text evidence="8">Lacks conserved residue(s) required for the propagation of feature annotation.</text>
</comment>